<evidence type="ECO:0000313" key="1">
    <source>
        <dbReference type="Proteomes" id="UP000036681"/>
    </source>
</evidence>
<dbReference type="AlphaFoldDB" id="A0A0M3ICP0"/>
<organism evidence="1 2">
    <name type="scientific">Ascaris lumbricoides</name>
    <name type="common">Giant roundworm</name>
    <dbReference type="NCBI Taxonomy" id="6252"/>
    <lineage>
        <taxon>Eukaryota</taxon>
        <taxon>Metazoa</taxon>
        <taxon>Ecdysozoa</taxon>
        <taxon>Nematoda</taxon>
        <taxon>Chromadorea</taxon>
        <taxon>Rhabditida</taxon>
        <taxon>Spirurina</taxon>
        <taxon>Ascaridomorpha</taxon>
        <taxon>Ascaridoidea</taxon>
        <taxon>Ascarididae</taxon>
        <taxon>Ascaris</taxon>
    </lineage>
</organism>
<proteinExistence type="predicted"/>
<evidence type="ECO:0000313" key="2">
    <source>
        <dbReference type="WBParaSite" id="ALUE_0001567501-mRNA-1"/>
    </source>
</evidence>
<dbReference type="WBParaSite" id="ALUE_0001567501-mRNA-1">
    <property type="protein sequence ID" value="ALUE_0001567501-mRNA-1"/>
    <property type="gene ID" value="ALUE_0001567501"/>
</dbReference>
<sequence>MGLKKLHFSRSMVTPVPMEKCRVYIPQLFTNMLSTRFYVRKLPNSFLESLHASCISSFLSINPSQSHCAHTQLSAEPSLTTLNTLDQKFISPLSQCSDSERNLTLKTFSLAATRYAFAMNIPVEHPYVYFRYFVSRKYPIGRQIRMHVIPQC</sequence>
<accession>A0A0M3ICP0</accession>
<protein>
    <submittedName>
        <fullName evidence="2">PAZ domain-containing protein</fullName>
    </submittedName>
</protein>
<name>A0A0M3ICP0_ASCLU</name>
<keyword evidence="1" id="KW-1185">Reference proteome</keyword>
<dbReference type="Proteomes" id="UP000036681">
    <property type="component" value="Unplaced"/>
</dbReference>
<reference evidence="2" key="1">
    <citation type="submission" date="2017-02" db="UniProtKB">
        <authorList>
            <consortium name="WormBaseParasite"/>
        </authorList>
    </citation>
    <scope>IDENTIFICATION</scope>
</reference>